<dbReference type="EMBL" id="LAZR01005723">
    <property type="protein sequence ID" value="KKM97635.1"/>
    <property type="molecule type" value="Genomic_DNA"/>
</dbReference>
<gene>
    <name evidence="1" type="ORF">LCGC14_1165930</name>
</gene>
<feature type="non-terminal residue" evidence="1">
    <location>
        <position position="1"/>
    </location>
</feature>
<accession>A0A0F9P9D9</accession>
<organism evidence="1">
    <name type="scientific">marine sediment metagenome</name>
    <dbReference type="NCBI Taxonomy" id="412755"/>
    <lineage>
        <taxon>unclassified sequences</taxon>
        <taxon>metagenomes</taxon>
        <taxon>ecological metagenomes</taxon>
    </lineage>
</organism>
<dbReference type="AlphaFoldDB" id="A0A0F9P9D9"/>
<sequence>VDTCNPSSPLSSNYVFTCSDNCTQSSNLDAGGFNITFSNDNGHFNMNANISNFDKIIKYPMCEIRIYSDGGFNK</sequence>
<proteinExistence type="predicted"/>
<evidence type="ECO:0000313" key="1">
    <source>
        <dbReference type="EMBL" id="KKM97635.1"/>
    </source>
</evidence>
<reference evidence="1" key="1">
    <citation type="journal article" date="2015" name="Nature">
        <title>Complex archaea that bridge the gap between prokaryotes and eukaryotes.</title>
        <authorList>
            <person name="Spang A."/>
            <person name="Saw J.H."/>
            <person name="Jorgensen S.L."/>
            <person name="Zaremba-Niedzwiedzka K."/>
            <person name="Martijn J."/>
            <person name="Lind A.E."/>
            <person name="van Eijk R."/>
            <person name="Schleper C."/>
            <person name="Guy L."/>
            <person name="Ettema T.J."/>
        </authorList>
    </citation>
    <scope>NUCLEOTIDE SEQUENCE</scope>
</reference>
<comment type="caution">
    <text evidence="1">The sequence shown here is derived from an EMBL/GenBank/DDBJ whole genome shotgun (WGS) entry which is preliminary data.</text>
</comment>
<name>A0A0F9P9D9_9ZZZZ</name>
<protein>
    <submittedName>
        <fullName evidence="1">Uncharacterized protein</fullName>
    </submittedName>
</protein>